<protein>
    <submittedName>
        <fullName evidence="4">Vancomycin resistance protein VanJ</fullName>
    </submittedName>
</protein>
<dbReference type="EMBL" id="JACCBM010000001">
    <property type="protein sequence ID" value="NYD70729.1"/>
    <property type="molecule type" value="Genomic_DNA"/>
</dbReference>
<sequence length="324" mass="33525">MSALLEKPRQSGRPTPPRRRRSRPALAIAVCLASLALALLLAAHVLVPRMLGLSLIVESALPWFGAAIPVLLVAGLIARSRGAVAAAVIPAIVWGVMFVPALVPLTQSAGGASGTLTVASQNVEADSGTAAESAQALAAQGADVIGLQEMDDTARAEVEAVLSESYPHSYGIGTVGVWSKYPIENAQALDLGLGWQRGIAADLATPTGLVSLYVIHAASARPADHEARDEMLANLADYVPRDENARLIMMGDFNAGSSDRSLAGLTGQLAEANQNGGGFGFTWPAAFPATRPDHVLSRGMDVTSNTTLRAGSSDHLAVITTLAL</sequence>
<keyword evidence="2" id="KW-0472">Membrane</keyword>
<dbReference type="Gene3D" id="3.60.10.10">
    <property type="entry name" value="Endonuclease/exonuclease/phosphatase"/>
    <property type="match status" value="1"/>
</dbReference>
<accession>A0A852SPI2</accession>
<feature type="transmembrane region" description="Helical" evidence="2">
    <location>
        <begin position="52"/>
        <end position="77"/>
    </location>
</feature>
<evidence type="ECO:0000313" key="4">
    <source>
        <dbReference type="EMBL" id="NYD70729.1"/>
    </source>
</evidence>
<dbReference type="AlphaFoldDB" id="A0A852SPI2"/>
<feature type="region of interest" description="Disordered" evidence="1">
    <location>
        <begin position="1"/>
        <end position="21"/>
    </location>
</feature>
<gene>
    <name evidence="4" type="ORF">BJ984_001887</name>
</gene>
<dbReference type="InterPro" id="IPR005135">
    <property type="entry name" value="Endo/exonuclease/phosphatase"/>
</dbReference>
<evidence type="ECO:0000256" key="2">
    <source>
        <dbReference type="SAM" id="Phobius"/>
    </source>
</evidence>
<evidence type="ECO:0000259" key="3">
    <source>
        <dbReference type="Pfam" id="PF03372"/>
    </source>
</evidence>
<dbReference type="Proteomes" id="UP000549913">
    <property type="component" value="Unassembled WGS sequence"/>
</dbReference>
<dbReference type="RefSeq" id="WP_179547810.1">
    <property type="nucleotide sequence ID" value="NZ_BSEW01000001.1"/>
</dbReference>
<keyword evidence="2" id="KW-0812">Transmembrane</keyword>
<organism evidence="4 5">
    <name type="scientific">Herbiconiux flava</name>
    <dbReference type="NCBI Taxonomy" id="881268"/>
    <lineage>
        <taxon>Bacteria</taxon>
        <taxon>Bacillati</taxon>
        <taxon>Actinomycetota</taxon>
        <taxon>Actinomycetes</taxon>
        <taxon>Micrococcales</taxon>
        <taxon>Microbacteriaceae</taxon>
        <taxon>Herbiconiux</taxon>
    </lineage>
</organism>
<evidence type="ECO:0000256" key="1">
    <source>
        <dbReference type="SAM" id="MobiDB-lite"/>
    </source>
</evidence>
<keyword evidence="5" id="KW-1185">Reference proteome</keyword>
<keyword evidence="2" id="KW-1133">Transmembrane helix</keyword>
<dbReference type="Pfam" id="PF03372">
    <property type="entry name" value="Exo_endo_phos"/>
    <property type="match status" value="1"/>
</dbReference>
<comment type="caution">
    <text evidence="4">The sequence shown here is derived from an EMBL/GenBank/DDBJ whole genome shotgun (WGS) entry which is preliminary data.</text>
</comment>
<feature type="transmembrane region" description="Helical" evidence="2">
    <location>
        <begin position="84"/>
        <end position="103"/>
    </location>
</feature>
<proteinExistence type="predicted"/>
<dbReference type="SUPFAM" id="SSF56219">
    <property type="entry name" value="DNase I-like"/>
    <property type="match status" value="1"/>
</dbReference>
<feature type="domain" description="Endonuclease/exonuclease/phosphatase" evidence="3">
    <location>
        <begin position="120"/>
        <end position="315"/>
    </location>
</feature>
<dbReference type="GO" id="GO:0003824">
    <property type="term" value="F:catalytic activity"/>
    <property type="evidence" value="ECO:0007669"/>
    <property type="project" value="InterPro"/>
</dbReference>
<reference evidence="4 5" key="1">
    <citation type="submission" date="2020-07" db="EMBL/GenBank/DDBJ databases">
        <title>Sequencing the genomes of 1000 actinobacteria strains.</title>
        <authorList>
            <person name="Klenk H.-P."/>
        </authorList>
    </citation>
    <scope>NUCLEOTIDE SEQUENCE [LARGE SCALE GENOMIC DNA]</scope>
    <source>
        <strain evidence="4 5">DSM 26474</strain>
    </source>
</reference>
<evidence type="ECO:0000313" key="5">
    <source>
        <dbReference type="Proteomes" id="UP000549913"/>
    </source>
</evidence>
<name>A0A852SPI2_9MICO</name>
<dbReference type="InterPro" id="IPR036691">
    <property type="entry name" value="Endo/exonu/phosph_ase_sf"/>
</dbReference>